<dbReference type="Proteomes" id="UP000035062">
    <property type="component" value="Unassembled WGS sequence"/>
</dbReference>
<name>I8U580_9ALTE</name>
<keyword evidence="1" id="KW-1133">Transmembrane helix</keyword>
<dbReference type="eggNOG" id="ENOG50349VA">
    <property type="taxonomic scope" value="Bacteria"/>
</dbReference>
<dbReference type="PATRIC" id="fig|1195246.3.peg.2196"/>
<evidence type="ECO:0000313" key="2">
    <source>
        <dbReference type="EMBL" id="EIW88481.1"/>
    </source>
</evidence>
<dbReference type="AlphaFoldDB" id="I8U580"/>
<protein>
    <submittedName>
        <fullName evidence="2">Uncharacterized protein</fullName>
    </submittedName>
</protein>
<organism evidence="2 3">
    <name type="scientific">Alishewanella agri BL06</name>
    <dbReference type="NCBI Taxonomy" id="1195246"/>
    <lineage>
        <taxon>Bacteria</taxon>
        <taxon>Pseudomonadati</taxon>
        <taxon>Pseudomonadota</taxon>
        <taxon>Gammaproteobacteria</taxon>
        <taxon>Alteromonadales</taxon>
        <taxon>Alteromonadaceae</taxon>
        <taxon>Alishewanella</taxon>
    </lineage>
</organism>
<feature type="transmembrane region" description="Helical" evidence="1">
    <location>
        <begin position="15"/>
        <end position="41"/>
    </location>
</feature>
<comment type="caution">
    <text evidence="2">The sequence shown here is derived from an EMBL/GenBank/DDBJ whole genome shotgun (WGS) entry which is preliminary data.</text>
</comment>
<evidence type="ECO:0000313" key="3">
    <source>
        <dbReference type="Proteomes" id="UP000035062"/>
    </source>
</evidence>
<evidence type="ECO:0000256" key="1">
    <source>
        <dbReference type="SAM" id="Phobius"/>
    </source>
</evidence>
<keyword evidence="3" id="KW-1185">Reference proteome</keyword>
<dbReference type="EMBL" id="AKKU01000018">
    <property type="protein sequence ID" value="EIW88481.1"/>
    <property type="molecule type" value="Genomic_DNA"/>
</dbReference>
<gene>
    <name evidence="2" type="ORF">AGRI_11068</name>
</gene>
<proteinExistence type="predicted"/>
<keyword evidence="1" id="KW-0472">Membrane</keyword>
<reference evidence="2 3" key="1">
    <citation type="journal article" date="2012" name="J. Bacteriol.">
        <title>Genome Sequence of Pectin-Degrading Alishewanella agri, Isolated from Landfill Soil.</title>
        <authorList>
            <person name="Kim J."/>
            <person name="Jung J."/>
            <person name="Sung J.S."/>
            <person name="Chun J."/>
            <person name="Park W."/>
        </authorList>
    </citation>
    <scope>NUCLEOTIDE SEQUENCE [LARGE SCALE GENOMIC DNA]</scope>
    <source>
        <strain evidence="2 3">BL06</strain>
    </source>
</reference>
<accession>I8U580</accession>
<keyword evidence="1" id="KW-0812">Transmembrane</keyword>
<sequence length="142" mass="16377">MLWPLIKASLPAKSLLLLALAVLFWFAGFHTLLGVALFLALEVIMWRNSATYASQDFVYSKDILRLFSCDGGQLRVGMDTTNIRNIDKIKLWQDQQYGFIDFALGQQLQVRYKFPLEQYQPLRLWLQQHLPATNLETSLALN</sequence>
<dbReference type="RefSeq" id="WP_008985044.1">
    <property type="nucleotide sequence ID" value="NZ_AKKU01000018.1"/>
</dbReference>